<proteinExistence type="inferred from homology"/>
<evidence type="ECO:0000256" key="3">
    <source>
        <dbReference type="ARBA" id="ARBA00008057"/>
    </source>
</evidence>
<feature type="compositionally biased region" description="Basic and acidic residues" evidence="8">
    <location>
        <begin position="1"/>
        <end position="12"/>
    </location>
</feature>
<feature type="compositionally biased region" description="Acidic residues" evidence="8">
    <location>
        <begin position="145"/>
        <end position="157"/>
    </location>
</feature>
<feature type="compositionally biased region" description="Basic and acidic residues" evidence="8">
    <location>
        <begin position="22"/>
        <end position="38"/>
    </location>
</feature>
<evidence type="ECO:0000259" key="9">
    <source>
        <dbReference type="SMART" id="SM01082"/>
    </source>
</evidence>
<evidence type="ECO:0000256" key="5">
    <source>
        <dbReference type="ARBA" id="ARBA00019831"/>
    </source>
</evidence>
<feature type="compositionally biased region" description="Basic and acidic residues" evidence="8">
    <location>
        <begin position="57"/>
        <end position="80"/>
    </location>
</feature>
<name>A0ABX6EZ47_KLUMA</name>
<evidence type="ECO:0000256" key="6">
    <source>
        <dbReference type="ARBA" id="ARBA00023186"/>
    </source>
</evidence>
<reference evidence="10 11" key="2">
    <citation type="submission" date="2019-11" db="EMBL/GenBank/DDBJ databases">
        <authorList>
            <person name="Lu H."/>
        </authorList>
    </citation>
    <scope>NUCLEOTIDE SEQUENCE [LARGE SCALE GENOMIC DNA]</scope>
    <source>
        <strain evidence="10 11">FIM1</strain>
    </source>
</reference>
<evidence type="ECO:0000313" key="10">
    <source>
        <dbReference type="EMBL" id="QGN16372.1"/>
    </source>
</evidence>
<feature type="compositionally biased region" description="Polar residues" evidence="8">
    <location>
        <begin position="108"/>
        <end position="117"/>
    </location>
</feature>
<dbReference type="EMBL" id="CP015057">
    <property type="protein sequence ID" value="QGN16372.1"/>
    <property type="molecule type" value="Genomic_DNA"/>
</dbReference>
<evidence type="ECO:0000256" key="2">
    <source>
        <dbReference type="ARBA" id="ARBA00004123"/>
    </source>
</evidence>
<evidence type="ECO:0000256" key="4">
    <source>
        <dbReference type="ARBA" id="ARBA00018732"/>
    </source>
</evidence>
<dbReference type="InterPro" id="IPR019098">
    <property type="entry name" value="Histone_chaperone_domain_CHZ"/>
</dbReference>
<feature type="compositionally biased region" description="Acidic residues" evidence="8">
    <location>
        <begin position="81"/>
        <end position="90"/>
    </location>
</feature>
<protein>
    <recommendedName>
        <fullName evidence="5">Histone H2A.Z-specific chaperone CHZ1</fullName>
    </recommendedName>
    <alternativeName>
        <fullName evidence="4">Histone H2A.Z-specific chaperone chz1</fullName>
    </alternativeName>
</protein>
<dbReference type="Proteomes" id="UP000422736">
    <property type="component" value="Chromosome 4"/>
</dbReference>
<feature type="domain" description="Histone chaperone" evidence="9">
    <location>
        <begin position="99"/>
        <end position="136"/>
    </location>
</feature>
<keyword evidence="7" id="KW-0539">Nucleus</keyword>
<feature type="region of interest" description="Disordered" evidence="8">
    <location>
        <begin position="1"/>
        <end position="164"/>
    </location>
</feature>
<gene>
    <name evidence="10" type="primary">CHZ1</name>
    <name evidence="10" type="ORF">FIM1_3079</name>
</gene>
<dbReference type="SMART" id="SM01082">
    <property type="entry name" value="CHZ"/>
    <property type="match status" value="1"/>
</dbReference>
<accession>A0ABX6EZ47</accession>
<organism evidence="10 11">
    <name type="scientific">Kluyveromyces marxianus</name>
    <name type="common">Yeast</name>
    <name type="synonym">Candida kefyr</name>
    <dbReference type="NCBI Taxonomy" id="4911"/>
    <lineage>
        <taxon>Eukaryota</taxon>
        <taxon>Fungi</taxon>
        <taxon>Dikarya</taxon>
        <taxon>Ascomycota</taxon>
        <taxon>Saccharomycotina</taxon>
        <taxon>Saccharomycetes</taxon>
        <taxon>Saccharomycetales</taxon>
        <taxon>Saccharomycetaceae</taxon>
        <taxon>Kluyveromyces</taxon>
    </lineage>
</organism>
<sequence length="164" mass="18868">MSEENKEVKEEVNSQVAVEELSSTKEHAQDKRPLKDVSENADEESGKKVKKHKRRRNYDDIDEKIAKEDKESSSSAKKDEDSESDIDDEKLDQLMYKEEEEEDDLSEIDTSNIITTGRRTRGKIIDYKKTAEELSKNTNGSKDEGEGDEDDEDDEFQESAIEKK</sequence>
<keyword evidence="6" id="KW-0143">Chaperone</keyword>
<comment type="function">
    <text evidence="1">Forms a chaperone-bound H2A.Z-H2B complex that acts as a source for SWR1 complex-dependent H2A to H2A.Z histone replacement in chromatin.</text>
</comment>
<keyword evidence="11" id="KW-1185">Reference proteome</keyword>
<evidence type="ECO:0000313" key="11">
    <source>
        <dbReference type="Proteomes" id="UP000422736"/>
    </source>
</evidence>
<feature type="compositionally biased region" description="Basic and acidic residues" evidence="8">
    <location>
        <begin position="123"/>
        <end position="135"/>
    </location>
</feature>
<evidence type="ECO:0000256" key="1">
    <source>
        <dbReference type="ARBA" id="ARBA00002212"/>
    </source>
</evidence>
<comment type="subcellular location">
    <subcellularLocation>
        <location evidence="2">Nucleus</location>
    </subcellularLocation>
</comment>
<dbReference type="Pfam" id="PF09649">
    <property type="entry name" value="CHZ"/>
    <property type="match status" value="1"/>
</dbReference>
<comment type="similarity">
    <text evidence="3">Belongs to the CHZ1 family.</text>
</comment>
<feature type="compositionally biased region" description="Acidic residues" evidence="8">
    <location>
        <begin position="98"/>
        <end position="107"/>
    </location>
</feature>
<evidence type="ECO:0000256" key="8">
    <source>
        <dbReference type="SAM" id="MobiDB-lite"/>
    </source>
</evidence>
<evidence type="ECO:0000256" key="7">
    <source>
        <dbReference type="ARBA" id="ARBA00023242"/>
    </source>
</evidence>
<reference evidence="10 11" key="1">
    <citation type="submission" date="2016-03" db="EMBL/GenBank/DDBJ databases">
        <title>How can Kluyveromyces marxianus grow so fast - potential evolutionary course in Saccharomyces Complex revealed by comparative genomics.</title>
        <authorList>
            <person name="Mo W."/>
            <person name="Lu W."/>
            <person name="Yang X."/>
            <person name="Qi J."/>
            <person name="Lv H."/>
        </authorList>
    </citation>
    <scope>NUCLEOTIDE SEQUENCE [LARGE SCALE GENOMIC DNA]</scope>
    <source>
        <strain evidence="10 11">FIM1</strain>
    </source>
</reference>